<gene>
    <name evidence="3" type="ORF">CEB94_00055</name>
</gene>
<evidence type="ECO:0000259" key="2">
    <source>
        <dbReference type="Pfam" id="PF03457"/>
    </source>
</evidence>
<dbReference type="Pfam" id="PF03457">
    <property type="entry name" value="HA"/>
    <property type="match status" value="1"/>
</dbReference>
<dbReference type="Proteomes" id="UP000495940">
    <property type="component" value="Chromosome"/>
</dbReference>
<feature type="region of interest" description="Disordered" evidence="1">
    <location>
        <begin position="201"/>
        <end position="225"/>
    </location>
</feature>
<dbReference type="PANTHER" id="PTHR33418">
    <property type="entry name" value="HELICASE-ASSOCIATED"/>
    <property type="match status" value="1"/>
</dbReference>
<feature type="domain" description="Helicase-associated" evidence="2">
    <location>
        <begin position="67"/>
        <end position="128"/>
    </location>
</feature>
<feature type="compositionally biased region" description="Pro residues" evidence="1">
    <location>
        <begin position="204"/>
        <end position="215"/>
    </location>
</feature>
<sequence length="414" mass="46275">MVTDAPADSTLHDGARAAAYAPPTTRDGWQQFVATPPLHPRQQHLLADLGLTAEGARAARPRRIPQAAAFAAGLAHARAWAQQHGNLAVPEPARHDGYRLGTWLRTQRRRASRGKLPADRIKALEAIDPHWNPAGGLRWRQAYLTACTHTTGRSPATTADFNALPADTAKWLFTQCSSYDNLQPEQQQQLAGIGLTSERARALAPPPKPPQPTRPARPRLKNPPSAVAAGLPYARSWAAQHGNLSSAGYRTEHDGFPLGWWLYKQRRAAGAHVKRTGRPWPHNPPLTALDPWWNPPWRATWNHSWHQAHTCYSTGMPFPNQTTKWIRTQQRTWDQLHPHQQHLMGTIGIHGPTPLHRYNSHPANLTDQPTELINTHETNPEQQTRSSQAHPAGARKQRPPPRQHTPHRQTQPTN</sequence>
<dbReference type="KEGG" id="shaw:CEB94_00055"/>
<evidence type="ECO:0000313" key="4">
    <source>
        <dbReference type="Proteomes" id="UP000495940"/>
    </source>
</evidence>
<keyword evidence="4" id="KW-1185">Reference proteome</keyword>
<proteinExistence type="predicted"/>
<organism evidence="3 4">
    <name type="scientific">Streptomyces hawaiiensis</name>
    <dbReference type="NCBI Taxonomy" id="67305"/>
    <lineage>
        <taxon>Bacteria</taxon>
        <taxon>Bacillati</taxon>
        <taxon>Actinomycetota</taxon>
        <taxon>Actinomycetes</taxon>
        <taxon>Kitasatosporales</taxon>
        <taxon>Streptomycetaceae</taxon>
        <taxon>Streptomyces</taxon>
    </lineage>
</organism>
<evidence type="ECO:0000256" key="1">
    <source>
        <dbReference type="SAM" id="MobiDB-lite"/>
    </source>
</evidence>
<feature type="compositionally biased region" description="Polar residues" evidence="1">
    <location>
        <begin position="361"/>
        <end position="389"/>
    </location>
</feature>
<evidence type="ECO:0000313" key="3">
    <source>
        <dbReference type="EMBL" id="QCD53513.1"/>
    </source>
</evidence>
<protein>
    <recommendedName>
        <fullName evidence="2">Helicase-associated domain-containing protein</fullName>
    </recommendedName>
</protein>
<reference evidence="3 4" key="1">
    <citation type="submission" date="2017-06" db="EMBL/GenBank/DDBJ databases">
        <title>Complete Genome Sequence of Streptomyces hawaiiensis NRRL 15010 and insights into acyldepsipeptides biosynthesis.</title>
        <authorList>
            <person name="Mariita R.M."/>
            <person name="Sello J.K."/>
        </authorList>
    </citation>
    <scope>NUCLEOTIDE SEQUENCE [LARGE SCALE GENOMIC DNA]</scope>
    <source>
        <strain evidence="3 4">ATCC 12236</strain>
    </source>
</reference>
<name>A0A6G5R5T2_9ACTN</name>
<dbReference type="EMBL" id="CP021978">
    <property type="protein sequence ID" value="QCD53513.1"/>
    <property type="molecule type" value="Genomic_DNA"/>
</dbReference>
<dbReference type="PANTHER" id="PTHR33418:SF1">
    <property type="entry name" value="HELICASE-ASSOCIATED DOMAIN-CONTAINING PROTEIN"/>
    <property type="match status" value="1"/>
</dbReference>
<accession>A0A6G5R5T2</accession>
<feature type="compositionally biased region" description="Basic residues" evidence="1">
    <location>
        <begin position="393"/>
        <end position="407"/>
    </location>
</feature>
<dbReference type="AlphaFoldDB" id="A0A6G5R5T2"/>
<feature type="region of interest" description="Disordered" evidence="1">
    <location>
        <begin position="347"/>
        <end position="414"/>
    </location>
</feature>
<dbReference type="Gene3D" id="6.10.140.530">
    <property type="match status" value="1"/>
</dbReference>
<dbReference type="InterPro" id="IPR005114">
    <property type="entry name" value="Helicase_assoc"/>
</dbReference>